<accession>A0AAV8VGT1</accession>
<feature type="domain" description="Double jelly roll-like" evidence="1">
    <location>
        <begin position="3"/>
        <end position="65"/>
    </location>
</feature>
<dbReference type="Pfam" id="PF21738">
    <property type="entry name" value="DJR-like_dom"/>
    <property type="match status" value="2"/>
</dbReference>
<comment type="caution">
    <text evidence="2">The sequence shown here is derived from an EMBL/GenBank/DDBJ whole genome shotgun (WGS) entry which is preliminary data.</text>
</comment>
<dbReference type="Proteomes" id="UP001159042">
    <property type="component" value="Unassembled WGS sequence"/>
</dbReference>
<keyword evidence="3" id="KW-1185">Reference proteome</keyword>
<reference evidence="2 3" key="1">
    <citation type="journal article" date="2023" name="Insect Mol. Biol.">
        <title>Genome sequencing provides insights into the evolution of gene families encoding plant cell wall-degrading enzymes in longhorned beetles.</title>
        <authorList>
            <person name="Shin N.R."/>
            <person name="Okamura Y."/>
            <person name="Kirsch R."/>
            <person name="Pauchet Y."/>
        </authorList>
    </citation>
    <scope>NUCLEOTIDE SEQUENCE [LARGE SCALE GENOMIC DNA]</scope>
    <source>
        <strain evidence="2">EAD_L_NR</strain>
    </source>
</reference>
<sequence length="104" mass="11793">MWQELVLIRSNSDTSAIISSTENKSVKVVLNKILWKMPHISVSDGKRLKLVGYVARNMELDAAFRDCSHQNESLKSGSVEIRLKFETNKDISPNTSCYVLILHD</sequence>
<organism evidence="2 3">
    <name type="scientific">Exocentrus adspersus</name>
    <dbReference type="NCBI Taxonomy" id="1586481"/>
    <lineage>
        <taxon>Eukaryota</taxon>
        <taxon>Metazoa</taxon>
        <taxon>Ecdysozoa</taxon>
        <taxon>Arthropoda</taxon>
        <taxon>Hexapoda</taxon>
        <taxon>Insecta</taxon>
        <taxon>Pterygota</taxon>
        <taxon>Neoptera</taxon>
        <taxon>Endopterygota</taxon>
        <taxon>Coleoptera</taxon>
        <taxon>Polyphaga</taxon>
        <taxon>Cucujiformia</taxon>
        <taxon>Chrysomeloidea</taxon>
        <taxon>Cerambycidae</taxon>
        <taxon>Lamiinae</taxon>
        <taxon>Acanthocinini</taxon>
        <taxon>Exocentrus</taxon>
    </lineage>
</organism>
<proteinExistence type="predicted"/>
<dbReference type="PANTHER" id="PTHR36159">
    <property type="entry name" value="PROTEIN CBG23766"/>
    <property type="match status" value="1"/>
</dbReference>
<evidence type="ECO:0000259" key="1">
    <source>
        <dbReference type="Pfam" id="PF21738"/>
    </source>
</evidence>
<dbReference type="InterPro" id="IPR049512">
    <property type="entry name" value="DJR-like_dom"/>
</dbReference>
<feature type="domain" description="Double jelly roll-like" evidence="1">
    <location>
        <begin position="66"/>
        <end position="104"/>
    </location>
</feature>
<dbReference type="PANTHER" id="PTHR36159:SF1">
    <property type="entry name" value="RETROVIRUS-RELATED POL POLYPROTEIN FROM TRANSPOSON 412-LIKE PROTEIN"/>
    <property type="match status" value="1"/>
</dbReference>
<gene>
    <name evidence="2" type="ORF">NQ315_006049</name>
</gene>
<name>A0AAV8VGT1_9CUCU</name>
<dbReference type="EMBL" id="JANEYG010000101">
    <property type="protein sequence ID" value="KAJ8913131.1"/>
    <property type="molecule type" value="Genomic_DNA"/>
</dbReference>
<evidence type="ECO:0000313" key="3">
    <source>
        <dbReference type="Proteomes" id="UP001159042"/>
    </source>
</evidence>
<evidence type="ECO:0000313" key="2">
    <source>
        <dbReference type="EMBL" id="KAJ8913131.1"/>
    </source>
</evidence>
<dbReference type="AlphaFoldDB" id="A0AAV8VGT1"/>
<protein>
    <recommendedName>
        <fullName evidence="1">Double jelly roll-like domain-containing protein</fullName>
    </recommendedName>
</protein>